<dbReference type="AlphaFoldDB" id="A0A391P2H3"/>
<proteinExistence type="predicted"/>
<dbReference type="RefSeq" id="WP_119298086.1">
    <property type="nucleotide sequence ID" value="NZ_BHGK01000001.1"/>
</dbReference>
<keyword evidence="2" id="KW-1185">Reference proteome</keyword>
<evidence type="ECO:0000313" key="2">
    <source>
        <dbReference type="Proteomes" id="UP000265643"/>
    </source>
</evidence>
<name>A0A391P2H3_9FIRM</name>
<organism evidence="1 2">
    <name type="scientific">Mediterraneibacter butyricigenes</name>
    <dbReference type="NCBI Taxonomy" id="2316025"/>
    <lineage>
        <taxon>Bacteria</taxon>
        <taxon>Bacillati</taxon>
        <taxon>Bacillota</taxon>
        <taxon>Clostridia</taxon>
        <taxon>Lachnospirales</taxon>
        <taxon>Lachnospiraceae</taxon>
        <taxon>Mediterraneibacter</taxon>
    </lineage>
</organism>
<dbReference type="EMBL" id="BHGK01000001">
    <property type="protein sequence ID" value="GCA67330.1"/>
    <property type="molecule type" value="Genomic_DNA"/>
</dbReference>
<reference evidence="2" key="1">
    <citation type="submission" date="2018-09" db="EMBL/GenBank/DDBJ databases">
        <title>Draft Genome Sequence of Mediterraneibacter sp. KCTC 15684.</title>
        <authorList>
            <person name="Kim J.S."/>
            <person name="Han K.I."/>
            <person name="Suh M.K."/>
            <person name="Lee K.C."/>
            <person name="Eom M.K."/>
            <person name="Lee J.H."/>
            <person name="Park S.H."/>
            <person name="Kang S.W."/>
            <person name="Park J.E."/>
            <person name="Oh B.S."/>
            <person name="Yu S.Y."/>
            <person name="Choi S.H."/>
            <person name="Lee D.H."/>
            <person name="Yoon H."/>
            <person name="Kim B."/>
            <person name="Yang S.J."/>
            <person name="Lee J.S."/>
        </authorList>
    </citation>
    <scope>NUCLEOTIDE SEQUENCE [LARGE SCALE GENOMIC DNA]</scope>
    <source>
        <strain evidence="2">KCTC 15684</strain>
    </source>
</reference>
<gene>
    <name evidence="1" type="ORF">KGMB01110_17660</name>
</gene>
<dbReference type="Proteomes" id="UP000265643">
    <property type="component" value="Unassembled WGS sequence"/>
</dbReference>
<protein>
    <submittedName>
        <fullName evidence="1">Uncharacterized protein</fullName>
    </submittedName>
</protein>
<evidence type="ECO:0000313" key="1">
    <source>
        <dbReference type="EMBL" id="GCA67330.1"/>
    </source>
</evidence>
<sequence length="114" mass="13315">MSQRFISNKRTSYRRNFVLSCLFFFLILSVFFLGTSSLQKRVDKEGISTLQDAVTRSITRCYAEEGSYPETLDYLKEHYGLTYDESRYYVDYQPLGSNIMPDITIIQKQQKGGH</sequence>
<comment type="caution">
    <text evidence="1">The sequence shown here is derived from an EMBL/GenBank/DDBJ whole genome shotgun (WGS) entry which is preliminary data.</text>
</comment>
<accession>A0A391P2H3</accession>